<name>A0AAJ0EC01_9PEZI</name>
<evidence type="ECO:0008006" key="3">
    <source>
        <dbReference type="Google" id="ProtNLM"/>
    </source>
</evidence>
<accession>A0AAJ0EC01</accession>
<reference evidence="1" key="1">
    <citation type="submission" date="2021-06" db="EMBL/GenBank/DDBJ databases">
        <title>Comparative genomics, transcriptomics and evolutionary studies reveal genomic signatures of adaptation to plant cell wall in hemibiotrophic fungi.</title>
        <authorList>
            <consortium name="DOE Joint Genome Institute"/>
            <person name="Baroncelli R."/>
            <person name="Diaz J.F."/>
            <person name="Benocci T."/>
            <person name="Peng M."/>
            <person name="Battaglia E."/>
            <person name="Haridas S."/>
            <person name="Andreopoulos W."/>
            <person name="Labutti K."/>
            <person name="Pangilinan J."/>
            <person name="Floch G.L."/>
            <person name="Makela M.R."/>
            <person name="Henrissat B."/>
            <person name="Grigoriev I.V."/>
            <person name="Crouch J.A."/>
            <person name="De Vries R.P."/>
            <person name="Sukno S.A."/>
            <person name="Thon M.R."/>
        </authorList>
    </citation>
    <scope>NUCLEOTIDE SEQUENCE</scope>
    <source>
        <strain evidence="1">CBS 102054</strain>
    </source>
</reference>
<dbReference type="InterPro" id="IPR027417">
    <property type="entry name" value="P-loop_NTPase"/>
</dbReference>
<proteinExistence type="predicted"/>
<dbReference type="SUPFAM" id="SSF52540">
    <property type="entry name" value="P-loop containing nucleoside triphosphate hydrolases"/>
    <property type="match status" value="1"/>
</dbReference>
<gene>
    <name evidence="1" type="ORF">BDP81DRAFT_325404</name>
</gene>
<evidence type="ECO:0000313" key="2">
    <source>
        <dbReference type="Proteomes" id="UP001243989"/>
    </source>
</evidence>
<evidence type="ECO:0000313" key="1">
    <source>
        <dbReference type="EMBL" id="KAK1634177.1"/>
    </source>
</evidence>
<dbReference type="Proteomes" id="UP001243989">
    <property type="component" value="Unassembled WGS sequence"/>
</dbReference>
<dbReference type="Gene3D" id="3.40.50.300">
    <property type="entry name" value="P-loop containing nucleotide triphosphate hydrolases"/>
    <property type="match status" value="1"/>
</dbReference>
<organism evidence="1 2">
    <name type="scientific">Colletotrichum phormii</name>
    <dbReference type="NCBI Taxonomy" id="359342"/>
    <lineage>
        <taxon>Eukaryota</taxon>
        <taxon>Fungi</taxon>
        <taxon>Dikarya</taxon>
        <taxon>Ascomycota</taxon>
        <taxon>Pezizomycotina</taxon>
        <taxon>Sordariomycetes</taxon>
        <taxon>Hypocreomycetidae</taxon>
        <taxon>Glomerellales</taxon>
        <taxon>Glomerellaceae</taxon>
        <taxon>Colletotrichum</taxon>
        <taxon>Colletotrichum acutatum species complex</taxon>
    </lineage>
</organism>
<dbReference type="GeneID" id="85469836"/>
<dbReference type="AlphaFoldDB" id="A0AAJ0EC01"/>
<keyword evidence="2" id="KW-1185">Reference proteome</keyword>
<sequence>VHSATRNVYLIDTPGFDYTYKTDKNVLRSLVAWLSLTYKNNICLHGVLYLHRITDVRMQGSTKGSVSLFRQLCGNDNLKHVALVTIMWNALDDKEVGVSRETELFCPKPRRHLPFTRLRTAS</sequence>
<protein>
    <recommendedName>
        <fullName evidence="3">G domain-containing protein</fullName>
    </recommendedName>
</protein>
<dbReference type="EMBL" id="JAHMHQ010000016">
    <property type="protein sequence ID" value="KAK1634177.1"/>
    <property type="molecule type" value="Genomic_DNA"/>
</dbReference>
<feature type="non-terminal residue" evidence="1">
    <location>
        <position position="1"/>
    </location>
</feature>
<comment type="caution">
    <text evidence="1">The sequence shown here is derived from an EMBL/GenBank/DDBJ whole genome shotgun (WGS) entry which is preliminary data.</text>
</comment>
<dbReference type="RefSeq" id="XP_060442784.1">
    <property type="nucleotide sequence ID" value="XM_060584974.1"/>
</dbReference>